<sequence>MGTLKEMAYLVRQGPLPRLPSLRYVPLRYRGWLPLPVARRYQCLVIGVAQGVVTVALARPGNAAFYALLEEITSCTVFPVLVSPSSLRLAIRRLERDQRHPSLSLHPAYFLHPHQFNTLSRLPLRF</sequence>
<evidence type="ECO:0000313" key="2">
    <source>
        <dbReference type="EMBL" id="RAQ94950.1"/>
    </source>
</evidence>
<dbReference type="InterPro" id="IPR037257">
    <property type="entry name" value="T2SS_E_N_sf"/>
</dbReference>
<dbReference type="EMBL" id="MCIF01000002">
    <property type="protein sequence ID" value="RAQ94950.1"/>
    <property type="molecule type" value="Genomic_DNA"/>
</dbReference>
<dbReference type="InterPro" id="IPR007831">
    <property type="entry name" value="T2SS_GspE_N"/>
</dbReference>
<keyword evidence="3" id="KW-1185">Reference proteome</keyword>
<accession>A0A328VGT1</accession>
<gene>
    <name evidence="2" type="ORF">A4R35_05340</name>
</gene>
<feature type="domain" description="Type II secretion system protein GspE N-terminal" evidence="1">
    <location>
        <begin position="18"/>
        <end position="99"/>
    </location>
</feature>
<reference evidence="2 3" key="1">
    <citation type="submission" date="2016-08" db="EMBL/GenBank/DDBJ databases">
        <title>Analysis of Carbohydrate Active Enzymes in Thermogemmatispora T81 Reveals Carbohydrate Degradation Ability.</title>
        <authorList>
            <person name="Tomazini A."/>
            <person name="Lal S."/>
            <person name="Stott M."/>
            <person name="Henrissat B."/>
            <person name="Polikarpov I."/>
            <person name="Sparling R."/>
            <person name="Levin D.B."/>
        </authorList>
    </citation>
    <scope>NUCLEOTIDE SEQUENCE [LARGE SCALE GENOMIC DNA]</scope>
    <source>
        <strain evidence="2 3">T81</strain>
    </source>
</reference>
<dbReference type="SUPFAM" id="SSF160246">
    <property type="entry name" value="EspE N-terminal domain-like"/>
    <property type="match status" value="1"/>
</dbReference>
<evidence type="ECO:0000313" key="3">
    <source>
        <dbReference type="Proteomes" id="UP000248706"/>
    </source>
</evidence>
<organism evidence="2 3">
    <name type="scientific">Thermogemmatispora tikiterensis</name>
    <dbReference type="NCBI Taxonomy" id="1825093"/>
    <lineage>
        <taxon>Bacteria</taxon>
        <taxon>Bacillati</taxon>
        <taxon>Chloroflexota</taxon>
        <taxon>Ktedonobacteria</taxon>
        <taxon>Thermogemmatisporales</taxon>
        <taxon>Thermogemmatisporaceae</taxon>
        <taxon>Thermogemmatispora</taxon>
    </lineage>
</organism>
<dbReference type="Gene3D" id="3.30.300.160">
    <property type="entry name" value="Type II secretion system, protein E, N-terminal domain"/>
    <property type="match status" value="1"/>
</dbReference>
<name>A0A328VGT1_9CHLR</name>
<protein>
    <recommendedName>
        <fullName evidence="1">Type II secretion system protein GspE N-terminal domain-containing protein</fullName>
    </recommendedName>
</protein>
<proteinExistence type="predicted"/>
<evidence type="ECO:0000259" key="1">
    <source>
        <dbReference type="Pfam" id="PF05157"/>
    </source>
</evidence>
<dbReference type="Proteomes" id="UP000248706">
    <property type="component" value="Unassembled WGS sequence"/>
</dbReference>
<dbReference type="AlphaFoldDB" id="A0A328VGT1"/>
<dbReference type="Pfam" id="PF05157">
    <property type="entry name" value="MshEN"/>
    <property type="match status" value="1"/>
</dbReference>
<comment type="caution">
    <text evidence="2">The sequence shown here is derived from an EMBL/GenBank/DDBJ whole genome shotgun (WGS) entry which is preliminary data.</text>
</comment>